<protein>
    <submittedName>
        <fullName evidence="3">Uncharacterized protein TCIL3000_11_16300</fullName>
    </submittedName>
</protein>
<dbReference type="EMBL" id="HE575324">
    <property type="protein sequence ID" value="CCC96120.1"/>
    <property type="molecule type" value="Genomic_DNA"/>
</dbReference>
<dbReference type="GO" id="GO:0101031">
    <property type="term" value="C:protein folding chaperone complex"/>
    <property type="evidence" value="ECO:0007669"/>
    <property type="project" value="TreeGrafter"/>
</dbReference>
<dbReference type="InterPro" id="IPR051966">
    <property type="entry name" value="RPAP3"/>
</dbReference>
<dbReference type="Gene3D" id="1.25.40.10">
    <property type="entry name" value="Tetratricopeptide repeat domain"/>
    <property type="match status" value="1"/>
</dbReference>
<dbReference type="VEuPathDB" id="TriTrypDB:TcIL3000.11.16300"/>
<dbReference type="InterPro" id="IPR019734">
    <property type="entry name" value="TPR_rpt"/>
</dbReference>
<dbReference type="InterPro" id="IPR011990">
    <property type="entry name" value="TPR-like_helical_dom_sf"/>
</dbReference>
<evidence type="ECO:0000313" key="3">
    <source>
        <dbReference type="EMBL" id="CCC96120.1"/>
    </source>
</evidence>
<dbReference type="PANTHER" id="PTHR46423">
    <property type="entry name" value="RNA POLYMERASE II-ASSOCIATED PROTEIN 3"/>
    <property type="match status" value="1"/>
</dbReference>
<feature type="region of interest" description="Disordered" evidence="2">
    <location>
        <begin position="36"/>
        <end position="61"/>
    </location>
</feature>
<evidence type="ECO:0000256" key="2">
    <source>
        <dbReference type="SAM" id="MobiDB-lite"/>
    </source>
</evidence>
<dbReference type="SUPFAM" id="SSF48452">
    <property type="entry name" value="TPR-like"/>
    <property type="match status" value="1"/>
</dbReference>
<evidence type="ECO:0000256" key="1">
    <source>
        <dbReference type="ARBA" id="ARBA00022803"/>
    </source>
</evidence>
<dbReference type="AlphaFoldDB" id="G0V397"/>
<reference evidence="3" key="1">
    <citation type="journal article" date="2012" name="Proc. Natl. Acad. Sci. U.S.A.">
        <title>Antigenic diversity is generated by distinct evolutionary mechanisms in African trypanosome species.</title>
        <authorList>
            <person name="Jackson A.P."/>
            <person name="Berry A."/>
            <person name="Aslett M."/>
            <person name="Allison H.C."/>
            <person name="Burton P."/>
            <person name="Vavrova-Anderson J."/>
            <person name="Brown R."/>
            <person name="Browne H."/>
            <person name="Corton N."/>
            <person name="Hauser H."/>
            <person name="Gamble J."/>
            <person name="Gilderthorp R."/>
            <person name="Marcello L."/>
            <person name="McQuillan J."/>
            <person name="Otto T.D."/>
            <person name="Quail M.A."/>
            <person name="Sanders M.J."/>
            <person name="van Tonder A."/>
            <person name="Ginger M.L."/>
            <person name="Field M.C."/>
            <person name="Barry J.D."/>
            <person name="Hertz-Fowler C."/>
            <person name="Berriman M."/>
        </authorList>
    </citation>
    <scope>NUCLEOTIDE SEQUENCE</scope>
    <source>
        <strain evidence="3">IL3000</strain>
    </source>
</reference>
<proteinExistence type="predicted"/>
<feature type="compositionally biased region" description="Polar residues" evidence="2">
    <location>
        <begin position="43"/>
        <end position="53"/>
    </location>
</feature>
<keyword evidence="1" id="KW-0802">TPR repeat</keyword>
<dbReference type="SMART" id="SM00028">
    <property type="entry name" value="TPR"/>
    <property type="match status" value="2"/>
</dbReference>
<name>G0V397_TRYCI</name>
<gene>
    <name evidence="3" type="ORF">TCIL3000_11_16300</name>
</gene>
<dbReference type="PANTHER" id="PTHR46423:SF1">
    <property type="entry name" value="RNA POLYMERASE II-ASSOCIATED PROTEIN 3"/>
    <property type="match status" value="1"/>
</dbReference>
<organism evidence="3">
    <name type="scientific">Trypanosoma congolense (strain IL3000)</name>
    <dbReference type="NCBI Taxonomy" id="1068625"/>
    <lineage>
        <taxon>Eukaryota</taxon>
        <taxon>Discoba</taxon>
        <taxon>Euglenozoa</taxon>
        <taxon>Kinetoplastea</taxon>
        <taxon>Metakinetoplastina</taxon>
        <taxon>Trypanosomatida</taxon>
        <taxon>Trypanosomatidae</taxon>
        <taxon>Trypanosoma</taxon>
        <taxon>Nannomonas</taxon>
    </lineage>
</organism>
<sequence length="206" mass="22742">MVVSRKRCFIALATLVPLSGFAYWLLLRRKRSRYSNEGDTASRRGSCSTSTSARSERALEDEERSKYHAVLMQMKSRGNEFFQAGQFEAALEAYQNCVDACAALGPDDAVAVQVHQVVRVNVVLVFLKLQRPEEARMLATFLLQDETHPVQGEMKVKALYRRGLASQEVGDVESALCDFRAAVACSPGQRNPAAEGAILAITKRNG</sequence>
<accession>G0V397</accession>